<dbReference type="Gene3D" id="2.40.260.10">
    <property type="entry name" value="Sortase"/>
    <property type="match status" value="1"/>
</dbReference>
<reference evidence="1" key="1">
    <citation type="submission" date="2024-05" db="EMBL/GenBank/DDBJ databases">
        <title>30 novel species of actinomycetes from the DSMZ collection.</title>
        <authorList>
            <person name="Nouioui I."/>
        </authorList>
    </citation>
    <scope>NUCLEOTIDE SEQUENCE</scope>
    <source>
        <strain evidence="1">DSM 41972</strain>
    </source>
</reference>
<dbReference type="Proteomes" id="UP001181313">
    <property type="component" value="Unassembled WGS sequence"/>
</dbReference>
<sequence length="49" mass="5314">MTHHALRISRSGPPVLTLITCAPPFEPERGGYTANLVVTAEPVDTRQGR</sequence>
<evidence type="ECO:0008006" key="3">
    <source>
        <dbReference type="Google" id="ProtNLM"/>
    </source>
</evidence>
<accession>A0ABU3I528</accession>
<evidence type="ECO:0000313" key="1">
    <source>
        <dbReference type="EMBL" id="MDT3726864.1"/>
    </source>
</evidence>
<dbReference type="SUPFAM" id="SSF63817">
    <property type="entry name" value="Sortase"/>
    <property type="match status" value="1"/>
</dbReference>
<organism evidence="1 2">
    <name type="scientific">Streptomyces althioticus subsp. attaecolombicae</name>
    <dbReference type="NCBI Taxonomy" id="3075534"/>
    <lineage>
        <taxon>Bacteria</taxon>
        <taxon>Bacillati</taxon>
        <taxon>Actinomycetota</taxon>
        <taxon>Actinomycetes</taxon>
        <taxon>Kitasatosporales</taxon>
        <taxon>Streptomycetaceae</taxon>
        <taxon>Streptomyces</taxon>
        <taxon>Streptomyces althioticus group</taxon>
    </lineage>
</organism>
<comment type="caution">
    <text evidence="1">The sequence shown here is derived from an EMBL/GenBank/DDBJ whole genome shotgun (WGS) entry which is preliminary data.</text>
</comment>
<dbReference type="InterPro" id="IPR023365">
    <property type="entry name" value="Sortase_dom-sf"/>
</dbReference>
<keyword evidence="2" id="KW-1185">Reference proteome</keyword>
<evidence type="ECO:0000313" key="2">
    <source>
        <dbReference type="Proteomes" id="UP001181313"/>
    </source>
</evidence>
<dbReference type="RefSeq" id="WP_337674863.1">
    <property type="nucleotide sequence ID" value="NZ_JAVSGH010000022.1"/>
</dbReference>
<dbReference type="EMBL" id="JAVSGH010000022">
    <property type="protein sequence ID" value="MDT3726864.1"/>
    <property type="molecule type" value="Genomic_DNA"/>
</dbReference>
<proteinExistence type="predicted"/>
<protein>
    <recommendedName>
        <fullName evidence="3">Sortase</fullName>
    </recommendedName>
</protein>
<gene>
    <name evidence="1" type="ORF">ROS62_19085</name>
</gene>
<name>A0ABU3I528_9ACTN</name>